<dbReference type="InterPro" id="IPR013783">
    <property type="entry name" value="Ig-like_fold"/>
</dbReference>
<reference evidence="2" key="1">
    <citation type="submission" date="2023-03" db="EMBL/GenBank/DDBJ databases">
        <authorList>
            <person name="Steffen K."/>
            <person name="Cardenas P."/>
        </authorList>
    </citation>
    <scope>NUCLEOTIDE SEQUENCE</scope>
</reference>
<protein>
    <recommendedName>
        <fullName evidence="1">Ig-like domain-containing protein</fullName>
    </recommendedName>
</protein>
<organism evidence="2 3">
    <name type="scientific">Geodia barretti</name>
    <name type="common">Barrett's horny sponge</name>
    <dbReference type="NCBI Taxonomy" id="519541"/>
    <lineage>
        <taxon>Eukaryota</taxon>
        <taxon>Metazoa</taxon>
        <taxon>Porifera</taxon>
        <taxon>Demospongiae</taxon>
        <taxon>Heteroscleromorpha</taxon>
        <taxon>Tetractinellida</taxon>
        <taxon>Astrophorina</taxon>
        <taxon>Geodiidae</taxon>
        <taxon>Geodia</taxon>
    </lineage>
</organism>
<feature type="domain" description="Ig-like" evidence="1">
    <location>
        <begin position="98"/>
        <end position="166"/>
    </location>
</feature>
<dbReference type="PROSITE" id="PS50835">
    <property type="entry name" value="IG_LIKE"/>
    <property type="match status" value="1"/>
</dbReference>
<gene>
    <name evidence="2" type="ORF">GBAR_LOCUS15001</name>
</gene>
<dbReference type="Pfam" id="PF13927">
    <property type="entry name" value="Ig_3"/>
    <property type="match status" value="1"/>
</dbReference>
<evidence type="ECO:0000313" key="2">
    <source>
        <dbReference type="EMBL" id="CAI8026026.1"/>
    </source>
</evidence>
<dbReference type="EMBL" id="CASHTH010002196">
    <property type="protein sequence ID" value="CAI8026026.1"/>
    <property type="molecule type" value="Genomic_DNA"/>
</dbReference>
<dbReference type="AlphaFoldDB" id="A0AA35SCA2"/>
<dbReference type="InterPro" id="IPR036179">
    <property type="entry name" value="Ig-like_dom_sf"/>
</dbReference>
<feature type="non-terminal residue" evidence="2">
    <location>
        <position position="1"/>
    </location>
</feature>
<accession>A0AA35SCA2</accession>
<proteinExistence type="predicted"/>
<evidence type="ECO:0000259" key="1">
    <source>
        <dbReference type="PROSITE" id="PS50835"/>
    </source>
</evidence>
<comment type="caution">
    <text evidence="2">The sequence shown here is derived from an EMBL/GenBank/DDBJ whole genome shotgun (WGS) entry which is preliminary data.</text>
</comment>
<dbReference type="InterPro" id="IPR007110">
    <property type="entry name" value="Ig-like_dom"/>
</dbReference>
<dbReference type="SUPFAM" id="SSF48726">
    <property type="entry name" value="Immunoglobulin"/>
    <property type="match status" value="1"/>
</dbReference>
<sequence length="166" mass="17980">TCCNRKNSIHRGDWYFPNGNRLAFHGANDIHQHRDSNRVDLCRTSSTSPSGMYRCDIATVDDNKATQLTRSSVYVGLYANGGDVSIFGGITLTVDAVGSIPQFTLTSISTGGPATTITWTRDSTTVTHGNETVLVNATTAEYIHTLNVTGRMEGRYTCTVANNKPS</sequence>
<evidence type="ECO:0000313" key="3">
    <source>
        <dbReference type="Proteomes" id="UP001174909"/>
    </source>
</evidence>
<feature type="non-terminal residue" evidence="2">
    <location>
        <position position="166"/>
    </location>
</feature>
<dbReference type="Gene3D" id="2.60.40.10">
    <property type="entry name" value="Immunoglobulins"/>
    <property type="match status" value="1"/>
</dbReference>
<name>A0AA35SCA2_GEOBA</name>
<dbReference type="Proteomes" id="UP001174909">
    <property type="component" value="Unassembled WGS sequence"/>
</dbReference>
<keyword evidence="3" id="KW-1185">Reference proteome</keyword>